<dbReference type="EMBL" id="JBHMEW010000005">
    <property type="protein sequence ID" value="MFB9210192.1"/>
    <property type="molecule type" value="Genomic_DNA"/>
</dbReference>
<keyword evidence="1" id="KW-0812">Transmembrane</keyword>
<dbReference type="EC" id="2.7.13.3" evidence="3"/>
<dbReference type="PANTHER" id="PTHR34220">
    <property type="entry name" value="SENSOR HISTIDINE KINASE YPDA"/>
    <property type="match status" value="1"/>
</dbReference>
<keyword evidence="3" id="KW-0418">Kinase</keyword>
<dbReference type="Gene3D" id="3.30.565.10">
    <property type="entry name" value="Histidine kinase-like ATPase, C-terminal domain"/>
    <property type="match status" value="1"/>
</dbReference>
<dbReference type="InterPro" id="IPR010559">
    <property type="entry name" value="Sig_transdc_His_kin_internal"/>
</dbReference>
<dbReference type="InterPro" id="IPR050640">
    <property type="entry name" value="Bact_2-comp_sensor_kinase"/>
</dbReference>
<gene>
    <name evidence="3" type="ORF">ACFFUR_00095</name>
</gene>
<keyword evidence="1" id="KW-0472">Membrane</keyword>
<keyword evidence="1" id="KW-1133">Transmembrane helix</keyword>
<feature type="transmembrane region" description="Helical" evidence="1">
    <location>
        <begin position="125"/>
        <end position="146"/>
    </location>
</feature>
<feature type="transmembrane region" description="Helical" evidence="1">
    <location>
        <begin position="43"/>
        <end position="62"/>
    </location>
</feature>
<protein>
    <submittedName>
        <fullName evidence="3">Sensor histidine kinase</fullName>
        <ecNumber evidence="3">2.7.13.3</ecNumber>
    </submittedName>
</protein>
<sequence>MKPSLVLHKNITVLIHILGWILMGTLFFLLTPLSWNVALPHQFWVRQVTFFILLIGLFYINQHLWVPNLLFKSRVGWFLLLTIGVSVILMYFLEYYENWLGLPKLMHQAFHPEEEYIPRKKPLPFHIFNLIVAFLTLGISTSVAAVKKWQADEFLRQQLDQQRIKSELSYLKAQINPHFFFNTLNNIYSLTNIDVERAQTALHKLSRLMRYVLYETEKGQTLLSREIDFIKDYIELMKLRISEKVKINLDIQEQMEEKCIAPMILLPFIENCFKHGISSQQQSVITVKLSEKDQVLHLYTCNNIISSYSNSPESQAKGIGLTNTKRRLSLLYAQRFQLEIDDQNPENEYRVNLKIHLA</sequence>
<dbReference type="Proteomes" id="UP001589654">
    <property type="component" value="Unassembled WGS sequence"/>
</dbReference>
<keyword evidence="4" id="KW-1185">Reference proteome</keyword>
<proteinExistence type="predicted"/>
<feature type="transmembrane region" description="Helical" evidence="1">
    <location>
        <begin position="12"/>
        <end position="31"/>
    </location>
</feature>
<keyword evidence="3" id="KW-0808">Transferase</keyword>
<evidence type="ECO:0000313" key="3">
    <source>
        <dbReference type="EMBL" id="MFB9210192.1"/>
    </source>
</evidence>
<evidence type="ECO:0000256" key="1">
    <source>
        <dbReference type="SAM" id="Phobius"/>
    </source>
</evidence>
<dbReference type="RefSeq" id="WP_290249782.1">
    <property type="nucleotide sequence ID" value="NZ_JAUFQT010000002.1"/>
</dbReference>
<dbReference type="GO" id="GO:0004673">
    <property type="term" value="F:protein histidine kinase activity"/>
    <property type="evidence" value="ECO:0007669"/>
    <property type="project" value="UniProtKB-EC"/>
</dbReference>
<name>A0ABV5J045_9BACT</name>
<reference evidence="3 4" key="1">
    <citation type="submission" date="2024-09" db="EMBL/GenBank/DDBJ databases">
        <authorList>
            <person name="Sun Q."/>
            <person name="Mori K."/>
        </authorList>
    </citation>
    <scope>NUCLEOTIDE SEQUENCE [LARGE SCALE GENOMIC DNA]</scope>
    <source>
        <strain evidence="3 4">CECT 7682</strain>
    </source>
</reference>
<evidence type="ECO:0000313" key="4">
    <source>
        <dbReference type="Proteomes" id="UP001589654"/>
    </source>
</evidence>
<comment type="caution">
    <text evidence="3">The sequence shown here is derived from an EMBL/GenBank/DDBJ whole genome shotgun (WGS) entry which is preliminary data.</text>
</comment>
<evidence type="ECO:0000259" key="2">
    <source>
        <dbReference type="Pfam" id="PF06580"/>
    </source>
</evidence>
<dbReference type="InterPro" id="IPR036890">
    <property type="entry name" value="HATPase_C_sf"/>
</dbReference>
<dbReference type="Pfam" id="PF06580">
    <property type="entry name" value="His_kinase"/>
    <property type="match status" value="1"/>
</dbReference>
<feature type="domain" description="Signal transduction histidine kinase internal region" evidence="2">
    <location>
        <begin position="167"/>
        <end position="244"/>
    </location>
</feature>
<organism evidence="3 4">
    <name type="scientific">Echinicola jeungdonensis</name>
    <dbReference type="NCBI Taxonomy" id="709343"/>
    <lineage>
        <taxon>Bacteria</taxon>
        <taxon>Pseudomonadati</taxon>
        <taxon>Bacteroidota</taxon>
        <taxon>Cytophagia</taxon>
        <taxon>Cytophagales</taxon>
        <taxon>Cyclobacteriaceae</taxon>
        <taxon>Echinicola</taxon>
    </lineage>
</organism>
<dbReference type="SUPFAM" id="SSF55874">
    <property type="entry name" value="ATPase domain of HSP90 chaperone/DNA topoisomerase II/histidine kinase"/>
    <property type="match status" value="1"/>
</dbReference>
<feature type="transmembrane region" description="Helical" evidence="1">
    <location>
        <begin position="74"/>
        <end position="93"/>
    </location>
</feature>
<accession>A0ABV5J045</accession>
<dbReference type="PANTHER" id="PTHR34220:SF7">
    <property type="entry name" value="SENSOR HISTIDINE KINASE YPDA"/>
    <property type="match status" value="1"/>
</dbReference>